<sequence>MPANFHSHLLRMKHQFMDQGPHRRHMGAKLFRAASSGDVNAFSTLLSLTPPNHPSLLVDRLNLDVRSVDQLNLDVRPVIHAAPDAETESIFSVTAGGNTILHIAAEHGHLKFAQAVFNQEQSLVASVNSMLDTPLHCCAKGGHYQMLCFLIDAAREEVFGHAFQGLLRARNLDGDTVLHHAVQGNHFLVVQKLIAVDYGLSSVVNNSGFSPLYFAVMQTSVRMVKALLKSYSCSFAGPGGRTALHAAVFTSKEITKLLLDWKPELGRVADDSGSIPLHYVAAAGDSHMANILLEHDVSTAYIPDKDGSYWIHIAAHMGHVGVICRLLELCPDSIELVDDIFRRSFVHVAVLNHRQGVMKRVLQTKALEKLLNQKDCDGNTPLHLAVKNGMKEIVYDLLSERSVESNAMNNEGLTPLDLSLTSMEMSIAYFFVFHYLKRSGQLVISRCLAENGTTFSPQRLDHAYDMIIQRFARPKDTKNILSFCKYLIILSVLISTVTFTAGFTLPGGYFNDNIHRDGAAILTNKYPFKVFLISDSIAMCSSLIATFRIIYAGALEMDNALRVQHLSKSMNLLGVALACMAVSFGMAALAVVVPESWPIGIMVCVIAFSVPFIRVVIFRGPVISSLRVKIARFGFRGWMRRCRLESKHSMRLISDIRDKVSCWTLFHGVFFYLLLFLFIFLVALV</sequence>
<gene>
    <name evidence="1" type="ORF">IHE45_08G148800</name>
</gene>
<keyword evidence="1" id="KW-0647">Proteasome</keyword>
<dbReference type="EMBL" id="CM037018">
    <property type="protein sequence ID" value="KAH7675639.1"/>
    <property type="molecule type" value="Genomic_DNA"/>
</dbReference>
<comment type="caution">
    <text evidence="1">The sequence shown here is derived from an EMBL/GenBank/DDBJ whole genome shotgun (WGS) entry which is preliminary data.</text>
</comment>
<keyword evidence="2" id="KW-1185">Reference proteome</keyword>
<evidence type="ECO:0000313" key="1">
    <source>
        <dbReference type="EMBL" id="KAH7675639.1"/>
    </source>
</evidence>
<protein>
    <submittedName>
        <fullName evidence="1">26S proteasome regulatory complex subunit PSMD10 protein</fullName>
    </submittedName>
</protein>
<organism evidence="1 2">
    <name type="scientific">Dioscorea alata</name>
    <name type="common">Purple yam</name>
    <dbReference type="NCBI Taxonomy" id="55571"/>
    <lineage>
        <taxon>Eukaryota</taxon>
        <taxon>Viridiplantae</taxon>
        <taxon>Streptophyta</taxon>
        <taxon>Embryophyta</taxon>
        <taxon>Tracheophyta</taxon>
        <taxon>Spermatophyta</taxon>
        <taxon>Magnoliopsida</taxon>
        <taxon>Liliopsida</taxon>
        <taxon>Dioscoreales</taxon>
        <taxon>Dioscoreaceae</taxon>
        <taxon>Dioscorea</taxon>
    </lineage>
</organism>
<dbReference type="Proteomes" id="UP000827976">
    <property type="component" value="Chromosome 8"/>
</dbReference>
<reference evidence="2" key="1">
    <citation type="journal article" date="2022" name="Nat. Commun.">
        <title>Chromosome evolution and the genetic basis of agronomically important traits in greater yam.</title>
        <authorList>
            <person name="Bredeson J.V."/>
            <person name="Lyons J.B."/>
            <person name="Oniyinde I.O."/>
            <person name="Okereke N.R."/>
            <person name="Kolade O."/>
            <person name="Nnabue I."/>
            <person name="Nwadili C.O."/>
            <person name="Hribova E."/>
            <person name="Parker M."/>
            <person name="Nwogha J."/>
            <person name="Shu S."/>
            <person name="Carlson J."/>
            <person name="Kariba R."/>
            <person name="Muthemba S."/>
            <person name="Knop K."/>
            <person name="Barton G.J."/>
            <person name="Sherwood A.V."/>
            <person name="Lopez-Montes A."/>
            <person name="Asiedu R."/>
            <person name="Jamnadass R."/>
            <person name="Muchugi A."/>
            <person name="Goodstein D."/>
            <person name="Egesi C.N."/>
            <person name="Featherston J."/>
            <person name="Asfaw A."/>
            <person name="Simpson G.G."/>
            <person name="Dolezel J."/>
            <person name="Hendre P.S."/>
            <person name="Van Deynze A."/>
            <person name="Kumar P.L."/>
            <person name="Obidiegwu J.E."/>
            <person name="Bhattacharjee R."/>
            <person name="Rokhsar D.S."/>
        </authorList>
    </citation>
    <scope>NUCLEOTIDE SEQUENCE [LARGE SCALE GENOMIC DNA]</scope>
    <source>
        <strain evidence="2">cv. TDa95/00328</strain>
    </source>
</reference>
<evidence type="ECO:0000313" key="2">
    <source>
        <dbReference type="Proteomes" id="UP000827976"/>
    </source>
</evidence>
<accession>A0ACB7VNJ9</accession>
<name>A0ACB7VNJ9_DIOAL</name>
<proteinExistence type="predicted"/>